<dbReference type="PROSITE" id="PS01031">
    <property type="entry name" value="SHSP"/>
    <property type="match status" value="1"/>
</dbReference>
<dbReference type="SUPFAM" id="SSF49764">
    <property type="entry name" value="HSP20-like chaperones"/>
    <property type="match status" value="1"/>
</dbReference>
<dbReference type="CDD" id="cd06464">
    <property type="entry name" value="ACD_sHsps-like"/>
    <property type="match status" value="1"/>
</dbReference>
<evidence type="ECO:0000256" key="2">
    <source>
        <dbReference type="RuleBase" id="RU003616"/>
    </source>
</evidence>
<dbReference type="STRING" id="1298851.TST_1553"/>
<evidence type="ECO:0000259" key="3">
    <source>
        <dbReference type="PROSITE" id="PS01031"/>
    </source>
</evidence>
<gene>
    <name evidence="5" type="ORF">TST_1553</name>
</gene>
<dbReference type="Proteomes" id="UP000063234">
    <property type="component" value="Chromosome"/>
</dbReference>
<dbReference type="Pfam" id="PF00011">
    <property type="entry name" value="HSP20"/>
    <property type="match status" value="1"/>
</dbReference>
<feature type="domain" description="SHSP" evidence="3">
    <location>
        <begin position="82"/>
        <end position="194"/>
    </location>
</feature>
<proteinExistence type="inferred from homology"/>
<comment type="similarity">
    <text evidence="1 2">Belongs to the small heat shock protein (HSP20) family.</text>
</comment>
<dbReference type="InterPro" id="IPR002068">
    <property type="entry name" value="A-crystallin/Hsp20_dom"/>
</dbReference>
<dbReference type="AlphaFoldDB" id="A0A0S3QVK1"/>
<dbReference type="InterPro" id="IPR031107">
    <property type="entry name" value="Small_HSP"/>
</dbReference>
<keyword evidence="6" id="KW-1185">Reference proteome</keyword>
<evidence type="ECO:0000313" key="6">
    <source>
        <dbReference type="Proteomes" id="UP000063234"/>
    </source>
</evidence>
<dbReference type="Gene3D" id="2.60.40.790">
    <property type="match status" value="1"/>
</dbReference>
<organism evidence="5 6">
    <name type="scientific">Thermosulfidibacter takaii (strain DSM 17441 / JCM 13301 / NBRC 103674 / ABI70S6)</name>
    <dbReference type="NCBI Taxonomy" id="1298851"/>
    <lineage>
        <taxon>Bacteria</taxon>
        <taxon>Pseudomonadati</taxon>
        <taxon>Thermosulfidibacterota</taxon>
        <taxon>Thermosulfidibacteria</taxon>
        <taxon>Thermosulfidibacterales</taxon>
        <taxon>Thermosulfidibacteraceae</taxon>
    </lineage>
</organism>
<dbReference type="PROSITE" id="PS51203">
    <property type="entry name" value="CS"/>
    <property type="match status" value="1"/>
</dbReference>
<accession>A0A0S3QVK1</accession>
<reference evidence="6" key="1">
    <citation type="journal article" date="2018" name="Science">
        <title>A primordial and reversible TCA cycle in a facultatively chemolithoautotrophic thermophile.</title>
        <authorList>
            <person name="Nunoura T."/>
            <person name="Chikaraishi Y."/>
            <person name="Izaki R."/>
            <person name="Suwa T."/>
            <person name="Sato T."/>
            <person name="Harada T."/>
            <person name="Mori K."/>
            <person name="Kato Y."/>
            <person name="Miyazaki M."/>
            <person name="Shimamura S."/>
            <person name="Yanagawa K."/>
            <person name="Shuto A."/>
            <person name="Ohkouchi N."/>
            <person name="Fujita N."/>
            <person name="Takaki Y."/>
            <person name="Atomi H."/>
            <person name="Takai K."/>
        </authorList>
    </citation>
    <scope>NUCLEOTIDE SEQUENCE [LARGE SCALE GENOMIC DNA]</scope>
    <source>
        <strain evidence="6">DSM 17441 / JCM 13301 / NBRC 103674 / ABI70S6</strain>
    </source>
</reference>
<sequence length="194" mass="22822">MKGGRGMPMRKLKQEREKWQVGWRMRWAFGGPERPPEEYFGGRDTAPEYFGWRGYAPTAFGWQEPAPPPRYFGYEDYMKLPFGARPQFPPVDMYEEDGKLVIIADIPGFDKDEIKIEVKPNQLVISGDRRKRISEEIPEENVYRFERYFDKFSRTIYLPFEVNPDSAKAKYEKGTVTITLEKAEYEKGKEVPIE</sequence>
<evidence type="ECO:0000259" key="4">
    <source>
        <dbReference type="PROSITE" id="PS51203"/>
    </source>
</evidence>
<dbReference type="InterPro" id="IPR007052">
    <property type="entry name" value="CS_dom"/>
</dbReference>
<protein>
    <submittedName>
        <fullName evidence="5">Uncharacterized protein</fullName>
    </submittedName>
</protein>
<feature type="domain" description="CS" evidence="4">
    <location>
        <begin position="86"/>
        <end position="194"/>
    </location>
</feature>
<evidence type="ECO:0000256" key="1">
    <source>
        <dbReference type="PROSITE-ProRule" id="PRU00285"/>
    </source>
</evidence>
<dbReference type="InterPro" id="IPR008978">
    <property type="entry name" value="HSP20-like_chaperone"/>
</dbReference>
<name>A0A0S3QVK1_THET7</name>
<dbReference type="PANTHER" id="PTHR11527">
    <property type="entry name" value="HEAT-SHOCK PROTEIN 20 FAMILY MEMBER"/>
    <property type="match status" value="1"/>
</dbReference>
<dbReference type="KEGG" id="ttk:TST_1553"/>
<evidence type="ECO:0000313" key="5">
    <source>
        <dbReference type="EMBL" id="BAT72339.1"/>
    </source>
</evidence>
<dbReference type="EMBL" id="AP013035">
    <property type="protein sequence ID" value="BAT72339.1"/>
    <property type="molecule type" value="Genomic_DNA"/>
</dbReference>